<dbReference type="AlphaFoldDB" id="A0A9X0A4U0"/>
<name>A0A9X0A4U0_9CNID</name>
<proteinExistence type="predicted"/>
<comment type="caution">
    <text evidence="1">The sequence shown here is derived from an EMBL/GenBank/DDBJ whole genome shotgun (WGS) entry which is preliminary data.</text>
</comment>
<reference evidence="1" key="1">
    <citation type="submission" date="2023-01" db="EMBL/GenBank/DDBJ databases">
        <title>Genome assembly of the deep-sea coral Lophelia pertusa.</title>
        <authorList>
            <person name="Herrera S."/>
            <person name="Cordes E."/>
        </authorList>
    </citation>
    <scope>NUCLEOTIDE SEQUENCE</scope>
    <source>
        <strain evidence="1">USNM1676648</strain>
        <tissue evidence="1">Polyp</tissue>
    </source>
</reference>
<dbReference type="Proteomes" id="UP001163046">
    <property type="component" value="Unassembled WGS sequence"/>
</dbReference>
<protein>
    <submittedName>
        <fullName evidence="1">Uncharacterized protein</fullName>
    </submittedName>
</protein>
<evidence type="ECO:0000313" key="1">
    <source>
        <dbReference type="EMBL" id="KAJ7393468.1"/>
    </source>
</evidence>
<accession>A0A9X0A4U0</accession>
<evidence type="ECO:0000313" key="2">
    <source>
        <dbReference type="Proteomes" id="UP001163046"/>
    </source>
</evidence>
<gene>
    <name evidence="1" type="ORF">OS493_006449</name>
</gene>
<organism evidence="1 2">
    <name type="scientific">Desmophyllum pertusum</name>
    <dbReference type="NCBI Taxonomy" id="174260"/>
    <lineage>
        <taxon>Eukaryota</taxon>
        <taxon>Metazoa</taxon>
        <taxon>Cnidaria</taxon>
        <taxon>Anthozoa</taxon>
        <taxon>Hexacorallia</taxon>
        <taxon>Scleractinia</taxon>
        <taxon>Caryophylliina</taxon>
        <taxon>Caryophylliidae</taxon>
        <taxon>Desmophyllum</taxon>
    </lineage>
</organism>
<sequence length="116" mass="13696">MGLFLRKMIFILTSFFYHMVLASVLLNKCFHVMYFYALLKGKTNSSRSCRTVQVKRLGEIWQLEESVLFYKKEETRKLEDLYIFVRHFGIQCRAAINTTPEVLEILQASLINFDSD</sequence>
<dbReference type="EMBL" id="MU825398">
    <property type="protein sequence ID" value="KAJ7393468.1"/>
    <property type="molecule type" value="Genomic_DNA"/>
</dbReference>
<keyword evidence="2" id="KW-1185">Reference proteome</keyword>